<protein>
    <submittedName>
        <fullName evidence="3">Alpha/beta hydrolase</fullName>
    </submittedName>
</protein>
<comment type="caution">
    <text evidence="3">The sequence shown here is derived from an EMBL/GenBank/DDBJ whole genome shotgun (WGS) entry which is preliminary data.</text>
</comment>
<dbReference type="RefSeq" id="WP_148068383.1">
    <property type="nucleotide sequence ID" value="NZ_VRZA01000003.1"/>
</dbReference>
<dbReference type="Pfam" id="PF07859">
    <property type="entry name" value="Abhydrolase_3"/>
    <property type="match status" value="1"/>
</dbReference>
<evidence type="ECO:0000256" key="1">
    <source>
        <dbReference type="ARBA" id="ARBA00022801"/>
    </source>
</evidence>
<dbReference type="Proteomes" id="UP000321039">
    <property type="component" value="Unassembled WGS sequence"/>
</dbReference>
<keyword evidence="1 3" id="KW-0378">Hydrolase</keyword>
<evidence type="ECO:0000313" key="4">
    <source>
        <dbReference type="Proteomes" id="UP000321039"/>
    </source>
</evidence>
<dbReference type="GO" id="GO:0016787">
    <property type="term" value="F:hydrolase activity"/>
    <property type="evidence" value="ECO:0007669"/>
    <property type="project" value="UniProtKB-KW"/>
</dbReference>
<dbReference type="AlphaFoldDB" id="A0A5C9A414"/>
<dbReference type="InterPro" id="IPR050300">
    <property type="entry name" value="GDXG_lipolytic_enzyme"/>
</dbReference>
<dbReference type="EMBL" id="VRZA01000003">
    <property type="protein sequence ID" value="TXS94041.1"/>
    <property type="molecule type" value="Genomic_DNA"/>
</dbReference>
<evidence type="ECO:0000313" key="3">
    <source>
        <dbReference type="EMBL" id="TXS94041.1"/>
    </source>
</evidence>
<reference evidence="3 4" key="1">
    <citation type="submission" date="2019-08" db="EMBL/GenBank/DDBJ databases">
        <title>Parahaliea maris sp. nov., isolated from the surface seawater.</title>
        <authorList>
            <person name="Liu Y."/>
        </authorList>
    </citation>
    <scope>NUCLEOTIDE SEQUENCE [LARGE SCALE GENOMIC DNA]</scope>
    <source>
        <strain evidence="3 4">HSLHS9</strain>
    </source>
</reference>
<dbReference type="InterPro" id="IPR029058">
    <property type="entry name" value="AB_hydrolase_fold"/>
</dbReference>
<organism evidence="3 4">
    <name type="scientific">Parahaliea maris</name>
    <dbReference type="NCBI Taxonomy" id="2716870"/>
    <lineage>
        <taxon>Bacteria</taxon>
        <taxon>Pseudomonadati</taxon>
        <taxon>Pseudomonadota</taxon>
        <taxon>Gammaproteobacteria</taxon>
        <taxon>Cellvibrionales</taxon>
        <taxon>Halieaceae</taxon>
        <taxon>Parahaliea</taxon>
    </lineage>
</organism>
<gene>
    <name evidence="3" type="ORF">FV139_10540</name>
</gene>
<dbReference type="SUPFAM" id="SSF53474">
    <property type="entry name" value="alpha/beta-Hydrolases"/>
    <property type="match status" value="1"/>
</dbReference>
<dbReference type="PANTHER" id="PTHR48081:SF8">
    <property type="entry name" value="ALPHA_BETA HYDROLASE FOLD-3 DOMAIN-CONTAINING PROTEIN-RELATED"/>
    <property type="match status" value="1"/>
</dbReference>
<dbReference type="InterPro" id="IPR013094">
    <property type="entry name" value="AB_hydrolase_3"/>
</dbReference>
<sequence length="319" mass="33599">MTYRFDPEIAPLLEFMPPVDVADPAAARAAFAGATAAMIAELDTSGVEFADRTVPGLDGAPEVAVRVYHPAGASGPLPGLVYIHGGGFVLGSTDSEHGICVNLCRALGIVIVSVDYRLAPETAFPGPLEDCYAALLWTAGQAAELGLDPARLGIGGQSAGACLAAACALRARDEQGPALCFQLLGIPVLDDRLDSPSMQQFTDTPVWDRGKAEASWKYYLGDTLKAGADNVPAYAAPARAADLGGLPPTYISTMEFDPLRDEGLDYGMRLLRAGVPCEIHNYPGTFHGSSVFAHTQIHQREMADMLAVLRRGLGVEKTG</sequence>
<feature type="domain" description="Alpha/beta hydrolase fold-3" evidence="2">
    <location>
        <begin position="80"/>
        <end position="288"/>
    </location>
</feature>
<name>A0A5C9A414_9GAMM</name>
<proteinExistence type="predicted"/>
<accession>A0A5C9A414</accession>
<dbReference type="Gene3D" id="3.40.50.1820">
    <property type="entry name" value="alpha/beta hydrolase"/>
    <property type="match status" value="1"/>
</dbReference>
<keyword evidence="4" id="KW-1185">Reference proteome</keyword>
<dbReference type="PANTHER" id="PTHR48081">
    <property type="entry name" value="AB HYDROLASE SUPERFAMILY PROTEIN C4A8.06C"/>
    <property type="match status" value="1"/>
</dbReference>
<evidence type="ECO:0000259" key="2">
    <source>
        <dbReference type="Pfam" id="PF07859"/>
    </source>
</evidence>